<keyword evidence="1" id="KW-0812">Transmembrane</keyword>
<feature type="transmembrane region" description="Helical" evidence="1">
    <location>
        <begin position="39"/>
        <end position="60"/>
    </location>
</feature>
<dbReference type="EMBL" id="FLUO01000001">
    <property type="protein sequence ID" value="SBW02041.1"/>
    <property type="molecule type" value="Genomic_DNA"/>
</dbReference>
<dbReference type="Pfam" id="PF07331">
    <property type="entry name" value="TctB"/>
    <property type="match status" value="1"/>
</dbReference>
<feature type="transmembrane region" description="Helical" evidence="1">
    <location>
        <begin position="124"/>
        <end position="148"/>
    </location>
</feature>
<accession>A0A212JRJ8</accession>
<name>A0A212JRJ8_9PROT</name>
<keyword evidence="1" id="KW-0472">Membrane</keyword>
<feature type="domain" description="DUF1468" evidence="2">
    <location>
        <begin position="7"/>
        <end position="149"/>
    </location>
</feature>
<sequence length="149" mass="16074">MKTANRISAILIVALCLVALRQATLIEDMTVHLTSNRLFPYMTIGLVLALTVGLLLATFLPVPAAPFPAGYWRRAVSSKRLLTLGAFVLYLAMLQVVGFLAASALFIVGTTAMLSPRVRHDLPIAAAIAAGVVGACYLIFVLWLQFYLP</sequence>
<reference evidence="3" key="1">
    <citation type="submission" date="2016-04" db="EMBL/GenBank/DDBJ databases">
        <authorList>
            <person name="Evans L.H."/>
            <person name="Alamgir A."/>
            <person name="Owens N."/>
            <person name="Weber N.D."/>
            <person name="Virtaneva K."/>
            <person name="Barbian K."/>
            <person name="Babar A."/>
            <person name="Rosenke K."/>
        </authorList>
    </citation>
    <scope>NUCLEOTIDE SEQUENCE</scope>
    <source>
        <strain evidence="3">86</strain>
    </source>
</reference>
<keyword evidence="1" id="KW-1133">Transmembrane helix</keyword>
<feature type="transmembrane region" description="Helical" evidence="1">
    <location>
        <begin position="81"/>
        <end position="112"/>
    </location>
</feature>
<evidence type="ECO:0000313" key="3">
    <source>
        <dbReference type="EMBL" id="SBW02041.1"/>
    </source>
</evidence>
<protein>
    <recommendedName>
        <fullName evidence="2">DUF1468 domain-containing protein</fullName>
    </recommendedName>
</protein>
<proteinExistence type="predicted"/>
<dbReference type="AlphaFoldDB" id="A0A212JRJ8"/>
<dbReference type="InterPro" id="IPR009936">
    <property type="entry name" value="DUF1468"/>
</dbReference>
<evidence type="ECO:0000256" key="1">
    <source>
        <dbReference type="SAM" id="Phobius"/>
    </source>
</evidence>
<gene>
    <name evidence="3" type="ORF">KL86APRO_11528</name>
</gene>
<evidence type="ECO:0000259" key="2">
    <source>
        <dbReference type="Pfam" id="PF07331"/>
    </source>
</evidence>
<organism evidence="3">
    <name type="scientific">uncultured Alphaproteobacteria bacterium</name>
    <dbReference type="NCBI Taxonomy" id="91750"/>
    <lineage>
        <taxon>Bacteria</taxon>
        <taxon>Pseudomonadati</taxon>
        <taxon>Pseudomonadota</taxon>
        <taxon>Alphaproteobacteria</taxon>
        <taxon>environmental samples</taxon>
    </lineage>
</organism>